<dbReference type="InterPro" id="IPR011768">
    <property type="entry name" value="Transl_elongation_fac_P"/>
</dbReference>
<dbReference type="SMART" id="SM01185">
    <property type="entry name" value="EFP"/>
    <property type="match status" value="1"/>
</dbReference>
<dbReference type="GO" id="GO:0043043">
    <property type="term" value="P:peptide biosynthetic process"/>
    <property type="evidence" value="ECO:0007669"/>
    <property type="project" value="InterPro"/>
</dbReference>
<dbReference type="Pfam" id="PF01132">
    <property type="entry name" value="EFP"/>
    <property type="match status" value="1"/>
</dbReference>
<reference evidence="13 15" key="1">
    <citation type="submission" date="2012-06" db="EMBL/GenBank/DDBJ databases">
        <title>Draft genome sequence of Lactobacillus gigeriorum CRBIP 24.85T, isolated from chicken crop.</title>
        <authorList>
            <person name="Cousin S."/>
            <person name="Ma L."/>
            <person name="Creno S."/>
            <person name="Clermont D."/>
            <person name="Loux V."/>
            <person name="Bizet C."/>
            <person name="Bouchier C."/>
        </authorList>
    </citation>
    <scope>NUCLEOTIDE SEQUENCE [LARGE SCALE GENOMIC DNA]</scope>
    <source>
        <strain evidence="15">CRBIP 24.85T</strain>
        <strain evidence="13">Type strain: CRBIP 24.85</strain>
    </source>
</reference>
<reference evidence="14 16" key="2">
    <citation type="journal article" date="2015" name="Genome Announc.">
        <title>Expanding the biotechnology potential of lactobacilli through comparative genomics of 213 strains and associated genera.</title>
        <authorList>
            <person name="Sun Z."/>
            <person name="Harris H.M."/>
            <person name="McCann A."/>
            <person name="Guo C."/>
            <person name="Argimon S."/>
            <person name="Zhang W."/>
            <person name="Yang X."/>
            <person name="Jeffery I.B."/>
            <person name="Cooney J.C."/>
            <person name="Kagawa T.F."/>
            <person name="Liu W."/>
            <person name="Song Y."/>
            <person name="Salvetti E."/>
            <person name="Wrobel A."/>
            <person name="Rasinkangas P."/>
            <person name="Parkhill J."/>
            <person name="Rea M.C."/>
            <person name="O'Sullivan O."/>
            <person name="Ritari J."/>
            <person name="Douillard F.P."/>
            <person name="Paul Ross R."/>
            <person name="Yang R."/>
            <person name="Briner A.E."/>
            <person name="Felis G.E."/>
            <person name="de Vos W.M."/>
            <person name="Barrangou R."/>
            <person name="Klaenhammer T.R."/>
            <person name="Caufield P.W."/>
            <person name="Cui Y."/>
            <person name="Zhang H."/>
            <person name="O'Toole P.W."/>
        </authorList>
    </citation>
    <scope>NUCLEOTIDE SEQUENCE [LARGE SCALE GENOMIC DNA]</scope>
    <source>
        <strain evidence="14 16">DSM 23908</strain>
    </source>
</reference>
<dbReference type="RefSeq" id="WP_008472961.1">
    <property type="nucleotide sequence ID" value="NZ_AYZO01000013.1"/>
</dbReference>
<evidence type="ECO:0000256" key="9">
    <source>
        <dbReference type="NCBIfam" id="TIGR00038"/>
    </source>
</evidence>
<dbReference type="PIRSF" id="PIRSF005901">
    <property type="entry name" value="EF-P"/>
    <property type="match status" value="1"/>
</dbReference>
<evidence type="ECO:0000313" key="15">
    <source>
        <dbReference type="Proteomes" id="UP000009326"/>
    </source>
</evidence>
<gene>
    <name evidence="8" type="primary">efp</name>
    <name evidence="13" type="ORF">BN52_09255</name>
    <name evidence="14" type="ORF">FC38_GL000362</name>
</gene>
<dbReference type="STRING" id="1423751.FC38_GL000362"/>
<name>I7K0I1_9LACO</name>
<dbReference type="SMART" id="SM00841">
    <property type="entry name" value="Elong-fact-P_C"/>
    <property type="match status" value="1"/>
</dbReference>
<evidence type="ECO:0000256" key="2">
    <source>
        <dbReference type="ARBA" id="ARBA00004815"/>
    </source>
</evidence>
<dbReference type="FunFam" id="2.40.50.140:FF:000009">
    <property type="entry name" value="Elongation factor P"/>
    <property type="match status" value="1"/>
</dbReference>
<dbReference type="Pfam" id="PF09285">
    <property type="entry name" value="Elong-fact-P_C"/>
    <property type="match status" value="1"/>
</dbReference>
<dbReference type="PATRIC" id="fig|1423751.3.peg.383"/>
<dbReference type="InterPro" id="IPR001059">
    <property type="entry name" value="Transl_elong_P/YeiP_cen"/>
</dbReference>
<dbReference type="Gene3D" id="2.40.50.140">
    <property type="entry name" value="Nucleic acid-binding proteins"/>
    <property type="match status" value="2"/>
</dbReference>
<dbReference type="CDD" id="cd05794">
    <property type="entry name" value="S1_EF-P_repeat_2"/>
    <property type="match status" value="1"/>
</dbReference>
<dbReference type="SUPFAM" id="SSF50249">
    <property type="entry name" value="Nucleic acid-binding proteins"/>
    <property type="match status" value="2"/>
</dbReference>
<feature type="domain" description="Translation elongation factor P/YeiP central" evidence="12">
    <location>
        <begin position="67"/>
        <end position="122"/>
    </location>
</feature>
<dbReference type="InterPro" id="IPR020599">
    <property type="entry name" value="Transl_elong_fac_P/YeiP"/>
</dbReference>
<dbReference type="FunFam" id="2.40.50.140:FF:000004">
    <property type="entry name" value="Elongation factor P"/>
    <property type="match status" value="1"/>
</dbReference>
<evidence type="ECO:0000256" key="8">
    <source>
        <dbReference type="HAMAP-Rule" id="MF_00141"/>
    </source>
</evidence>
<evidence type="ECO:0000313" key="14">
    <source>
        <dbReference type="EMBL" id="KRN12264.1"/>
    </source>
</evidence>
<proteinExistence type="inferred from homology"/>
<comment type="pathway">
    <text evidence="2 8">Protein biosynthesis; polypeptide chain elongation.</text>
</comment>
<keyword evidence="4 8" id="KW-0963">Cytoplasm</keyword>
<dbReference type="GO" id="GO:0003746">
    <property type="term" value="F:translation elongation factor activity"/>
    <property type="evidence" value="ECO:0007669"/>
    <property type="project" value="UniProtKB-UniRule"/>
</dbReference>
<dbReference type="UniPathway" id="UPA00345"/>
<dbReference type="Proteomes" id="UP000051521">
    <property type="component" value="Unassembled WGS sequence"/>
</dbReference>
<dbReference type="CDD" id="cd04470">
    <property type="entry name" value="S1_EF-P_repeat_1"/>
    <property type="match status" value="1"/>
</dbReference>
<feature type="domain" description="Elongation factor P C-terminal" evidence="11">
    <location>
        <begin position="130"/>
        <end position="185"/>
    </location>
</feature>
<dbReference type="OrthoDB" id="9801844at2"/>
<dbReference type="PANTHER" id="PTHR30053">
    <property type="entry name" value="ELONGATION FACTOR P"/>
    <property type="match status" value="1"/>
</dbReference>
<evidence type="ECO:0000256" key="3">
    <source>
        <dbReference type="ARBA" id="ARBA00009479"/>
    </source>
</evidence>
<dbReference type="NCBIfam" id="NF001810">
    <property type="entry name" value="PRK00529.1"/>
    <property type="match status" value="1"/>
</dbReference>
<dbReference type="PANTHER" id="PTHR30053:SF12">
    <property type="entry name" value="ELONGATION FACTOR P (EF-P) FAMILY PROTEIN"/>
    <property type="match status" value="1"/>
</dbReference>
<evidence type="ECO:0000256" key="1">
    <source>
        <dbReference type="ARBA" id="ARBA00004496"/>
    </source>
</evidence>
<dbReference type="EMBL" id="CAKC01000040">
    <property type="protein sequence ID" value="CCI86890.1"/>
    <property type="molecule type" value="Genomic_DNA"/>
</dbReference>
<accession>I7K0I1</accession>
<comment type="similarity">
    <text evidence="3 8 10">Belongs to the elongation factor P family.</text>
</comment>
<evidence type="ECO:0000256" key="10">
    <source>
        <dbReference type="RuleBase" id="RU004389"/>
    </source>
</evidence>
<keyword evidence="6 8" id="KW-0648">Protein biosynthesis</keyword>
<evidence type="ECO:0000256" key="4">
    <source>
        <dbReference type="ARBA" id="ARBA00022490"/>
    </source>
</evidence>
<dbReference type="HAMAP" id="MF_00141">
    <property type="entry name" value="EF_P"/>
    <property type="match status" value="1"/>
</dbReference>
<dbReference type="AlphaFoldDB" id="I7K0I1"/>
<keyword evidence="5 8" id="KW-0251">Elongation factor</keyword>
<dbReference type="InterPro" id="IPR013185">
    <property type="entry name" value="Transl_elong_KOW-like"/>
</dbReference>
<dbReference type="Gene3D" id="2.30.30.30">
    <property type="match status" value="1"/>
</dbReference>
<dbReference type="NCBIfam" id="TIGR00038">
    <property type="entry name" value="efp"/>
    <property type="match status" value="1"/>
</dbReference>
<comment type="function">
    <text evidence="7 8">Involved in peptide bond synthesis. Stimulates efficient translation and peptide-bond synthesis on native or reconstituted 70S ribosomes in vitro. Probably functions indirectly by altering the affinity of the ribosome for aminoacyl-tRNA, thus increasing their reactivity as acceptors for peptidyl transferase.</text>
</comment>
<dbReference type="GO" id="GO:0005829">
    <property type="term" value="C:cytosol"/>
    <property type="evidence" value="ECO:0007669"/>
    <property type="project" value="UniProtKB-ARBA"/>
</dbReference>
<dbReference type="PROSITE" id="PS01275">
    <property type="entry name" value="EFP"/>
    <property type="match status" value="1"/>
</dbReference>
<comment type="subcellular location">
    <subcellularLocation>
        <location evidence="1 8">Cytoplasm</location>
    </subcellularLocation>
</comment>
<protein>
    <recommendedName>
        <fullName evidence="8 9">Elongation factor P</fullName>
        <shortName evidence="8">EF-P</shortName>
    </recommendedName>
</protein>
<dbReference type="SUPFAM" id="SSF50104">
    <property type="entry name" value="Translation proteins SH3-like domain"/>
    <property type="match status" value="1"/>
</dbReference>
<dbReference type="Pfam" id="PF08207">
    <property type="entry name" value="EFP_N"/>
    <property type="match status" value="1"/>
</dbReference>
<dbReference type="InterPro" id="IPR014722">
    <property type="entry name" value="Rib_uL2_dom2"/>
</dbReference>
<evidence type="ECO:0000256" key="6">
    <source>
        <dbReference type="ARBA" id="ARBA00022917"/>
    </source>
</evidence>
<evidence type="ECO:0000313" key="13">
    <source>
        <dbReference type="EMBL" id="CCI86890.1"/>
    </source>
</evidence>
<dbReference type="InterPro" id="IPR008991">
    <property type="entry name" value="Translation_prot_SH3-like_sf"/>
</dbReference>
<dbReference type="EMBL" id="AYZO01000013">
    <property type="protein sequence ID" value="KRN12264.1"/>
    <property type="molecule type" value="Genomic_DNA"/>
</dbReference>
<organism evidence="13 15">
    <name type="scientific">Lactobacillus gigeriorum DSM 23908 = CRBIP 24.85</name>
    <dbReference type="NCBI Taxonomy" id="1423751"/>
    <lineage>
        <taxon>Bacteria</taxon>
        <taxon>Bacillati</taxon>
        <taxon>Bacillota</taxon>
        <taxon>Bacilli</taxon>
        <taxon>Lactobacillales</taxon>
        <taxon>Lactobacillaceae</taxon>
        <taxon>Lactobacillus</taxon>
    </lineage>
</organism>
<dbReference type="FunFam" id="2.30.30.30:FF:000003">
    <property type="entry name" value="Elongation factor P"/>
    <property type="match status" value="1"/>
</dbReference>
<dbReference type="Proteomes" id="UP000009326">
    <property type="component" value="Unassembled WGS sequence"/>
</dbReference>
<evidence type="ECO:0000259" key="11">
    <source>
        <dbReference type="SMART" id="SM00841"/>
    </source>
</evidence>
<keyword evidence="16" id="KW-1185">Reference proteome</keyword>
<sequence>MVQAINLKKGMIFSQDGKLIRVLKANHHKPGKGNTVMQMDLRDVRSGAVVHKTMRPTEKVDLVELVKKNAQYLYGEGDSYTFMDTETYEQYEISSEQLGDDRLYLVPNIEVSLEFADNNELIGIELPATVELTVAETQPGIKGATVTGSGKPATMETGLVVQVPDFINAGEKLVINTSEGTYKSRAQG</sequence>
<evidence type="ECO:0000313" key="16">
    <source>
        <dbReference type="Proteomes" id="UP000051521"/>
    </source>
</evidence>
<comment type="caution">
    <text evidence="13">The sequence shown here is derived from an EMBL/GenBank/DDBJ whole genome shotgun (WGS) entry which is preliminary data.</text>
</comment>
<dbReference type="InterPro" id="IPR015365">
    <property type="entry name" value="Elong-fact-P_C"/>
</dbReference>
<evidence type="ECO:0000256" key="5">
    <source>
        <dbReference type="ARBA" id="ARBA00022768"/>
    </source>
</evidence>
<dbReference type="InterPro" id="IPR012340">
    <property type="entry name" value="NA-bd_OB-fold"/>
</dbReference>
<evidence type="ECO:0000256" key="7">
    <source>
        <dbReference type="ARBA" id="ARBA00025469"/>
    </source>
</evidence>
<dbReference type="InterPro" id="IPR013852">
    <property type="entry name" value="Transl_elong_P/YeiP_CS"/>
</dbReference>
<evidence type="ECO:0000259" key="12">
    <source>
        <dbReference type="SMART" id="SM01185"/>
    </source>
</evidence>